<dbReference type="EMBL" id="JAIFRP010000011">
    <property type="protein sequence ID" value="KAK2586672.1"/>
    <property type="molecule type" value="Genomic_DNA"/>
</dbReference>
<proteinExistence type="predicted"/>
<organism evidence="1 2">
    <name type="scientific">Odynerus spinipes</name>
    <dbReference type="NCBI Taxonomy" id="1348599"/>
    <lineage>
        <taxon>Eukaryota</taxon>
        <taxon>Metazoa</taxon>
        <taxon>Ecdysozoa</taxon>
        <taxon>Arthropoda</taxon>
        <taxon>Hexapoda</taxon>
        <taxon>Insecta</taxon>
        <taxon>Pterygota</taxon>
        <taxon>Neoptera</taxon>
        <taxon>Endopterygota</taxon>
        <taxon>Hymenoptera</taxon>
        <taxon>Apocrita</taxon>
        <taxon>Aculeata</taxon>
        <taxon>Vespoidea</taxon>
        <taxon>Vespidae</taxon>
        <taxon>Eumeninae</taxon>
        <taxon>Odynerus</taxon>
    </lineage>
</organism>
<name>A0AAD9RVH0_9HYME</name>
<evidence type="ECO:0000313" key="2">
    <source>
        <dbReference type="Proteomes" id="UP001258017"/>
    </source>
</evidence>
<reference evidence="1" key="2">
    <citation type="journal article" date="2023" name="Commun. Biol.">
        <title>Intrasexual cuticular hydrocarbon dimorphism in a wasp sheds light on hydrocarbon biosynthesis genes in Hymenoptera.</title>
        <authorList>
            <person name="Moris V.C."/>
            <person name="Podsiadlowski L."/>
            <person name="Martin S."/>
            <person name="Oeyen J.P."/>
            <person name="Donath A."/>
            <person name="Petersen M."/>
            <person name="Wilbrandt J."/>
            <person name="Misof B."/>
            <person name="Liedtke D."/>
            <person name="Thamm M."/>
            <person name="Scheiner R."/>
            <person name="Schmitt T."/>
            <person name="Niehuis O."/>
        </authorList>
    </citation>
    <scope>NUCLEOTIDE SEQUENCE</scope>
    <source>
        <strain evidence="1">GBR_01_08_01A</strain>
    </source>
</reference>
<dbReference type="Proteomes" id="UP001258017">
    <property type="component" value="Unassembled WGS sequence"/>
</dbReference>
<dbReference type="AlphaFoldDB" id="A0AAD9RVH0"/>
<protein>
    <submittedName>
        <fullName evidence="1">Uncharacterized protein</fullName>
    </submittedName>
</protein>
<gene>
    <name evidence="1" type="ORF">KPH14_011715</name>
</gene>
<comment type="caution">
    <text evidence="1">The sequence shown here is derived from an EMBL/GenBank/DDBJ whole genome shotgun (WGS) entry which is preliminary data.</text>
</comment>
<sequence>MFNERRIESPGPFGQIARRGSSRIVQFAKNSKYSRIIFRIEALAADSSMARSMSPRRFDFTTSLSHEIAFADTKGELHPSGNTLRVSLIPEVRGKSYGKIASPTRVISWLAKCSRRVLLTVKFVYAGTLQE</sequence>
<keyword evidence="2" id="KW-1185">Reference proteome</keyword>
<accession>A0AAD9RVH0</accession>
<evidence type="ECO:0000313" key="1">
    <source>
        <dbReference type="EMBL" id="KAK2586672.1"/>
    </source>
</evidence>
<reference evidence="1" key="1">
    <citation type="submission" date="2021-08" db="EMBL/GenBank/DDBJ databases">
        <authorList>
            <person name="Misof B."/>
            <person name="Oliver O."/>
            <person name="Podsiadlowski L."/>
            <person name="Donath A."/>
            <person name="Peters R."/>
            <person name="Mayer C."/>
            <person name="Rust J."/>
            <person name="Gunkel S."/>
            <person name="Lesny P."/>
            <person name="Martin S."/>
            <person name="Oeyen J.P."/>
            <person name="Petersen M."/>
            <person name="Panagiotis P."/>
            <person name="Wilbrandt J."/>
            <person name="Tanja T."/>
        </authorList>
    </citation>
    <scope>NUCLEOTIDE SEQUENCE</scope>
    <source>
        <strain evidence="1">GBR_01_08_01A</strain>
        <tissue evidence="1">Thorax + abdomen</tissue>
    </source>
</reference>